<accession>A0A2V3IJH7</accession>
<dbReference type="Proteomes" id="UP000247409">
    <property type="component" value="Unassembled WGS sequence"/>
</dbReference>
<proteinExistence type="predicted"/>
<reference evidence="2 3" key="1">
    <citation type="journal article" date="2018" name="Mol. Biol. Evol.">
        <title>Analysis of the draft genome of the red seaweed Gracilariopsis chorda provides insights into genome size evolution in Rhodophyta.</title>
        <authorList>
            <person name="Lee J."/>
            <person name="Yang E.C."/>
            <person name="Graf L."/>
            <person name="Yang J.H."/>
            <person name="Qiu H."/>
            <person name="Zel Zion U."/>
            <person name="Chan C.X."/>
            <person name="Stephens T.G."/>
            <person name="Weber A.P.M."/>
            <person name="Boo G.H."/>
            <person name="Boo S.M."/>
            <person name="Kim K.M."/>
            <person name="Shin Y."/>
            <person name="Jung M."/>
            <person name="Lee S.J."/>
            <person name="Yim H.S."/>
            <person name="Lee J.H."/>
            <person name="Bhattacharya D."/>
            <person name="Yoon H.S."/>
        </authorList>
    </citation>
    <scope>NUCLEOTIDE SEQUENCE [LARGE SCALE GENOMIC DNA]</scope>
    <source>
        <strain evidence="2 3">SKKU-2015</strain>
        <tissue evidence="2">Whole body</tissue>
    </source>
</reference>
<feature type="region of interest" description="Disordered" evidence="1">
    <location>
        <begin position="225"/>
        <end position="244"/>
    </location>
</feature>
<protein>
    <submittedName>
        <fullName evidence="2">Uncharacterized protein</fullName>
    </submittedName>
</protein>
<dbReference type="AlphaFoldDB" id="A0A2V3IJH7"/>
<dbReference type="EMBL" id="NBIV01000172">
    <property type="protein sequence ID" value="PXF42221.1"/>
    <property type="molecule type" value="Genomic_DNA"/>
</dbReference>
<comment type="caution">
    <text evidence="2">The sequence shown here is derived from an EMBL/GenBank/DDBJ whole genome shotgun (WGS) entry which is preliminary data.</text>
</comment>
<evidence type="ECO:0000256" key="1">
    <source>
        <dbReference type="SAM" id="MobiDB-lite"/>
    </source>
</evidence>
<evidence type="ECO:0000313" key="3">
    <source>
        <dbReference type="Proteomes" id="UP000247409"/>
    </source>
</evidence>
<evidence type="ECO:0000313" key="2">
    <source>
        <dbReference type="EMBL" id="PXF42221.1"/>
    </source>
</evidence>
<sequence>MPRTMFRDIYENKPGGMFAHVPSFTSGMQSAYDQRDWTYVHLDEALEMLIVRLLKSLNTTMLQFLERAGAWLLPVSHARTLIRMVTASSHPYGRIRGCGDEGEEVSPLNLYDRNAIQSSTVRSMVELMREKGFLSPEHRDFQTLRNVFGSKPKDLQNAKIQELILDMNRHGAKSLELHISTQLGEFFGPLLDSDVKKYLNGKRSRGVLTKQRQIPTVGMVISADEKHSVKTPKPSKDARKTLSDRRHMVTKLLNTLTLVAHKAIENGDTQSAEDSRKRWH</sequence>
<name>A0A2V3IJH7_9FLOR</name>
<keyword evidence="3" id="KW-1185">Reference proteome</keyword>
<organism evidence="2 3">
    <name type="scientific">Gracilariopsis chorda</name>
    <dbReference type="NCBI Taxonomy" id="448386"/>
    <lineage>
        <taxon>Eukaryota</taxon>
        <taxon>Rhodophyta</taxon>
        <taxon>Florideophyceae</taxon>
        <taxon>Rhodymeniophycidae</taxon>
        <taxon>Gracilariales</taxon>
        <taxon>Gracilariaceae</taxon>
        <taxon>Gracilariopsis</taxon>
    </lineage>
</organism>
<gene>
    <name evidence="2" type="ORF">BWQ96_08049</name>
</gene>